<evidence type="ECO:0000256" key="5">
    <source>
        <dbReference type="ARBA" id="ARBA00022840"/>
    </source>
</evidence>
<dbReference type="PROSITE" id="PS50011">
    <property type="entry name" value="PROTEIN_KINASE_DOM"/>
    <property type="match status" value="1"/>
</dbReference>
<feature type="binding site" evidence="6">
    <location>
        <position position="186"/>
    </location>
    <ligand>
        <name>ATP</name>
        <dbReference type="ChEBI" id="CHEBI:30616"/>
    </ligand>
</feature>
<dbReference type="GeneID" id="88171735"/>
<name>A0AAX4H610_9ASCO</name>
<feature type="compositionally biased region" description="Low complexity" evidence="7">
    <location>
        <begin position="1020"/>
        <end position="1046"/>
    </location>
</feature>
<feature type="region of interest" description="Disordered" evidence="7">
    <location>
        <begin position="270"/>
        <end position="289"/>
    </location>
</feature>
<feature type="domain" description="Protein kinase" evidence="8">
    <location>
        <begin position="157"/>
        <end position="538"/>
    </location>
</feature>
<feature type="compositionally biased region" description="Basic and acidic residues" evidence="7">
    <location>
        <begin position="990"/>
        <end position="1016"/>
    </location>
</feature>
<dbReference type="Gene3D" id="1.10.510.10">
    <property type="entry name" value="Transferase(Phosphotransferase) domain 1"/>
    <property type="match status" value="1"/>
</dbReference>
<evidence type="ECO:0000313" key="9">
    <source>
        <dbReference type="EMBL" id="WPK23427.1"/>
    </source>
</evidence>
<dbReference type="InterPro" id="IPR011009">
    <property type="entry name" value="Kinase-like_dom_sf"/>
</dbReference>
<evidence type="ECO:0000256" key="6">
    <source>
        <dbReference type="PROSITE-ProRule" id="PRU10141"/>
    </source>
</evidence>
<sequence>MTEIPEPIRRSSVLVPTKLLPAKPSSIPVSVHSPIESDVVNNDEKLQRGLLGKVAGILQKSLGVLSHSHDLVLCSADVSSCERLQSADLQLQNGATSSVPYLSVPMSEKPSTSSTIVFSPRQHLYSPTQTPRLRVKETKHVSLEYDPKTRRKVLNTYEIIREIGRGEHGKVKLARDLVHDELVAIKIVSRKLKHDRRLRMRRPSNAPANYRSKSDYEMKIRREIAIMKRCDHKYIVKLKEVLDDLSLFKIYLVLEHMDRGEIKWKRKNPIDAPRPLSKSSNGCGDESDRIPCRVSSKRSSIVGMGSATEDNDLLSNEFSPNLTFRQSRRIFRDVLLGLEYLHLQGIVHRDIKPANLLVSSEYIVKISDFGVSFASSLGSSDDGEYFNDMELAKTVGTPAFFAPELCQTSSSLVPLSANLAENQRTSQSSDNACPLAKSLSALSTIPKVDHKIDIWAFGVTLYCLLFGRVPFNADNEFALFDVIVNQPLQFPESIEEFHSPQVVTEEEFELAKDLLSKMLEKNRASRIDIADIKQHPFVLMDLENDLDKLHELFFLNDEYIDETSYPNGAFGAQEPTSEELNSSVVGIGRRIKSDLLRVLTNSDTDIGKRLAFRLDHSSSIASSSAGSSRIGMQHDDESERSHTILLLEAMSCLQSRDTNNGSPLSTRSPGSPKALPYTPQSGTGLGPSSRLPQNPILTNFGSIAPAYLDSPLSNVSPLMSQPSLATSGVMLPQFVGLLQFVNLPLHLLLQVSGTPLSGSTVQLLSTSVQHHRHQLVVLSNLFLHDVMEGEATIRRDSIGGSTEAPQIETKRNVGGDLYLKNQSALETFKDIQKSDQRRRGSSIFLSLSRSSSISTGRKNSRVLEDLLASTHNTPQSLPRPIPALLAEPETESLANSKIKIGPISIERNRRPSSVISLPLTESFASLDSDNDDYLSKKYHEFRKQRRAKKNTEPSVMSDSAIAQNNDALLDSIDNKFKNFDLMSLMTKKKENNTAATGEEHDTDSHDKGPKSGERKRGIFPALSPSLLSSEELDSSASSSTSGNSSESDGEAGNLTLKFSSKLGPGTRPPFLLLSNRAISHDSRLPDLGNSVISPSSHLQYEVPFVFNSASVEFEDVPESLMGKALEGVLAALTPTASPPSATTQGRMNYPPISSPSSPTCGGTSPRSPIKEEDPRFRNAKKQAVQSSPLRWEIGRSEEAAPVEVPERLSKQGSRDSSSGRLQATPGYFNNHYKKERTTAPFPFSKHLQDELCDGERPQDKERPAYLRSNSVTVAILQNERSEK</sequence>
<feature type="region of interest" description="Disordered" evidence="7">
    <location>
        <begin position="1135"/>
        <end position="1235"/>
    </location>
</feature>
<evidence type="ECO:0000259" key="8">
    <source>
        <dbReference type="PROSITE" id="PS50011"/>
    </source>
</evidence>
<protein>
    <recommendedName>
        <fullName evidence="8">Protein kinase domain-containing protein</fullName>
    </recommendedName>
</protein>
<dbReference type="SMART" id="SM00220">
    <property type="entry name" value="S_TKc"/>
    <property type="match status" value="1"/>
</dbReference>
<reference evidence="9 10" key="1">
    <citation type="submission" date="2023-10" db="EMBL/GenBank/DDBJ databases">
        <title>Draft Genome Sequence of Candida saopaulonensis from a very Premature Infant with Sepsis.</title>
        <authorList>
            <person name="Ning Y."/>
            <person name="Dai R."/>
            <person name="Xiao M."/>
            <person name="Xu Y."/>
            <person name="Yan Q."/>
            <person name="Zhang L."/>
        </authorList>
    </citation>
    <scope>NUCLEOTIDE SEQUENCE [LARGE SCALE GENOMIC DNA]</scope>
    <source>
        <strain evidence="9 10">19XY460</strain>
    </source>
</reference>
<keyword evidence="3 6" id="KW-0547">Nucleotide-binding</keyword>
<dbReference type="SUPFAM" id="SSF56112">
    <property type="entry name" value="Protein kinase-like (PK-like)"/>
    <property type="match status" value="1"/>
</dbReference>
<evidence type="ECO:0000256" key="3">
    <source>
        <dbReference type="ARBA" id="ARBA00022741"/>
    </source>
</evidence>
<dbReference type="Gene3D" id="3.30.200.20">
    <property type="entry name" value="Phosphorylase Kinase, domain 1"/>
    <property type="match status" value="1"/>
</dbReference>
<dbReference type="Proteomes" id="UP001338582">
    <property type="component" value="Chromosome 1"/>
</dbReference>
<dbReference type="GO" id="GO:0007165">
    <property type="term" value="P:signal transduction"/>
    <property type="evidence" value="ECO:0007669"/>
    <property type="project" value="TreeGrafter"/>
</dbReference>
<dbReference type="PANTHER" id="PTHR43895:SF152">
    <property type="entry name" value="SERINE_THREONINE-PROTEIN KINASE TOS3"/>
    <property type="match status" value="1"/>
</dbReference>
<evidence type="ECO:0000256" key="4">
    <source>
        <dbReference type="ARBA" id="ARBA00022777"/>
    </source>
</evidence>
<keyword evidence="5 6" id="KW-0067">ATP-binding</keyword>
<gene>
    <name evidence="9" type="ORF">PUMCH_000667</name>
</gene>
<feature type="compositionally biased region" description="Low complexity" evidence="7">
    <location>
        <begin position="1150"/>
        <end position="1167"/>
    </location>
</feature>
<dbReference type="PANTHER" id="PTHR43895">
    <property type="entry name" value="CALCIUM/CALMODULIN-DEPENDENT PROTEIN KINASE KINASE-RELATED"/>
    <property type="match status" value="1"/>
</dbReference>
<dbReference type="GO" id="GO:0005524">
    <property type="term" value="F:ATP binding"/>
    <property type="evidence" value="ECO:0007669"/>
    <property type="project" value="UniProtKB-UniRule"/>
</dbReference>
<dbReference type="GO" id="GO:0030447">
    <property type="term" value="P:filamentous growth"/>
    <property type="evidence" value="ECO:0007669"/>
    <property type="project" value="UniProtKB-ARBA"/>
</dbReference>
<dbReference type="Pfam" id="PF00069">
    <property type="entry name" value="Pkinase"/>
    <property type="match status" value="3"/>
</dbReference>
<keyword evidence="4" id="KW-0418">Kinase</keyword>
<evidence type="ECO:0000256" key="2">
    <source>
        <dbReference type="ARBA" id="ARBA00022679"/>
    </source>
</evidence>
<dbReference type="GO" id="GO:0004674">
    <property type="term" value="F:protein serine/threonine kinase activity"/>
    <property type="evidence" value="ECO:0007669"/>
    <property type="project" value="UniProtKB-KW"/>
</dbReference>
<dbReference type="EMBL" id="CP138894">
    <property type="protein sequence ID" value="WPK23427.1"/>
    <property type="molecule type" value="Genomic_DNA"/>
</dbReference>
<feature type="compositionally biased region" description="Polar residues" evidence="7">
    <location>
        <begin position="656"/>
        <end position="669"/>
    </location>
</feature>
<dbReference type="InterPro" id="IPR008271">
    <property type="entry name" value="Ser/Thr_kinase_AS"/>
</dbReference>
<accession>A0AAX4H610</accession>
<dbReference type="KEGG" id="asau:88171735"/>
<dbReference type="PROSITE" id="PS00108">
    <property type="entry name" value="PROTEIN_KINASE_ST"/>
    <property type="match status" value="1"/>
</dbReference>
<feature type="compositionally biased region" description="Basic and acidic residues" evidence="7">
    <location>
        <begin position="1192"/>
        <end position="1213"/>
    </location>
</feature>
<keyword evidence="10" id="KW-1185">Reference proteome</keyword>
<evidence type="ECO:0000256" key="7">
    <source>
        <dbReference type="SAM" id="MobiDB-lite"/>
    </source>
</evidence>
<dbReference type="InterPro" id="IPR000719">
    <property type="entry name" value="Prot_kinase_dom"/>
</dbReference>
<proteinExistence type="predicted"/>
<dbReference type="RefSeq" id="XP_062875813.1">
    <property type="nucleotide sequence ID" value="XM_063019743.1"/>
</dbReference>
<dbReference type="InterPro" id="IPR017441">
    <property type="entry name" value="Protein_kinase_ATP_BS"/>
</dbReference>
<feature type="region of interest" description="Disordered" evidence="7">
    <location>
        <begin position="656"/>
        <end position="691"/>
    </location>
</feature>
<feature type="region of interest" description="Disordered" evidence="7">
    <location>
        <begin position="990"/>
        <end position="1060"/>
    </location>
</feature>
<dbReference type="PROSITE" id="PS00107">
    <property type="entry name" value="PROTEIN_KINASE_ATP"/>
    <property type="match status" value="1"/>
</dbReference>
<dbReference type="CDD" id="cd14008">
    <property type="entry name" value="STKc_LKB1_CaMKK"/>
    <property type="match status" value="1"/>
</dbReference>
<evidence type="ECO:0000313" key="10">
    <source>
        <dbReference type="Proteomes" id="UP001338582"/>
    </source>
</evidence>
<keyword evidence="1" id="KW-0723">Serine/threonine-protein kinase</keyword>
<keyword evidence="2" id="KW-0808">Transferase</keyword>
<evidence type="ECO:0000256" key="1">
    <source>
        <dbReference type="ARBA" id="ARBA00022527"/>
    </source>
</evidence>
<organism evidence="9 10">
    <name type="scientific">Australozyma saopauloensis</name>
    <dbReference type="NCBI Taxonomy" id="291208"/>
    <lineage>
        <taxon>Eukaryota</taxon>
        <taxon>Fungi</taxon>
        <taxon>Dikarya</taxon>
        <taxon>Ascomycota</taxon>
        <taxon>Saccharomycotina</taxon>
        <taxon>Pichiomycetes</taxon>
        <taxon>Metschnikowiaceae</taxon>
        <taxon>Australozyma</taxon>
    </lineage>
</organism>